<comment type="similarity">
    <text evidence="1">Belongs to the HIBADH-related family.</text>
</comment>
<dbReference type="InterPro" id="IPR051265">
    <property type="entry name" value="HIBADH-related_NP60_sf"/>
</dbReference>
<dbReference type="RefSeq" id="WP_397022846.1">
    <property type="nucleotide sequence ID" value="NZ_JBITMB010000005.1"/>
</dbReference>
<dbReference type="Gene3D" id="3.40.50.720">
    <property type="entry name" value="NAD(P)-binding Rossmann-like Domain"/>
    <property type="match status" value="1"/>
</dbReference>
<feature type="domain" description="NADPH-dependent reductive aminase-like C-terminal" evidence="4">
    <location>
        <begin position="173"/>
        <end position="298"/>
    </location>
</feature>
<reference evidence="5 6" key="1">
    <citation type="submission" date="2024-10" db="EMBL/GenBank/DDBJ databases">
        <title>The Natural Products Discovery Center: Release of the First 8490 Sequenced Strains for Exploring Actinobacteria Biosynthetic Diversity.</title>
        <authorList>
            <person name="Kalkreuter E."/>
            <person name="Kautsar S.A."/>
            <person name="Yang D."/>
            <person name="Bader C.D."/>
            <person name="Teijaro C.N."/>
            <person name="Fluegel L."/>
            <person name="Davis C.M."/>
            <person name="Simpson J.R."/>
            <person name="Lauterbach L."/>
            <person name="Steele A.D."/>
            <person name="Gui C."/>
            <person name="Meng S."/>
            <person name="Li G."/>
            <person name="Viehrig K."/>
            <person name="Ye F."/>
            <person name="Su P."/>
            <person name="Kiefer A.F."/>
            <person name="Nichols A."/>
            <person name="Cepeda A.J."/>
            <person name="Yan W."/>
            <person name="Fan B."/>
            <person name="Jiang Y."/>
            <person name="Adhikari A."/>
            <person name="Zheng C.-J."/>
            <person name="Schuster L."/>
            <person name="Cowan T.M."/>
            <person name="Smanski M.J."/>
            <person name="Chevrette M.G."/>
            <person name="De Carvalho L.P.S."/>
            <person name="Shen B."/>
        </authorList>
    </citation>
    <scope>NUCLEOTIDE SEQUENCE [LARGE SCALE GENOMIC DNA]</scope>
    <source>
        <strain evidence="5 6">NPDC049503</strain>
    </source>
</reference>
<evidence type="ECO:0000256" key="1">
    <source>
        <dbReference type="ARBA" id="ARBA00009080"/>
    </source>
</evidence>
<feature type="domain" description="6-phosphogluconate dehydrogenase NADP-binding" evidence="3">
    <location>
        <begin position="17"/>
        <end position="166"/>
    </location>
</feature>
<dbReference type="Gene3D" id="1.10.1040.10">
    <property type="entry name" value="N-(1-d-carboxylethyl)-l-norvaline Dehydrogenase, domain 2"/>
    <property type="match status" value="1"/>
</dbReference>
<sequence>MTTTTATTDNPTTAASQVTVLGLGSMGSAIAGTFVERGYRTTVWNRTASKSAPLVDAGATAAATAAEAVAASPLVVVCLLDSAAVDEVLASVDTAVAGKVLVNLTSGSPAQARANERWASERGAEYIDGKLMGDPPYVGTPNITVLLSGSRSAFDAHESALRELGGVGYHGEDAGLAAVEFMAQVAMGYEMLIGFLHVLKLVRAEGADVTEFGERVAGSLAAYAPLLTGIAKAVASGEYPPDLGPLRVQAALMDDMIDHRESVDVEAVRMRQVKELMDRRVADGHGEQGFSSLFELLEKEG</sequence>
<accession>A0ABW8AA36</accession>
<keyword evidence="6" id="KW-1185">Reference proteome</keyword>
<gene>
    <name evidence="5" type="ORF">ACIBP5_23040</name>
</gene>
<dbReference type="EC" id="1.1.-.-" evidence="5"/>
<dbReference type="InterPro" id="IPR048666">
    <property type="entry name" value="RedAm-like_C"/>
</dbReference>
<keyword evidence="2 5" id="KW-0560">Oxidoreductase</keyword>
<dbReference type="InterPro" id="IPR015815">
    <property type="entry name" value="HIBADH-related"/>
</dbReference>
<dbReference type="GO" id="GO:0016491">
    <property type="term" value="F:oxidoreductase activity"/>
    <property type="evidence" value="ECO:0007669"/>
    <property type="project" value="UniProtKB-KW"/>
</dbReference>
<evidence type="ECO:0000259" key="4">
    <source>
        <dbReference type="Pfam" id="PF21761"/>
    </source>
</evidence>
<dbReference type="PANTHER" id="PTHR43580:SF2">
    <property type="entry name" value="CYTOKINE-LIKE NUCLEAR FACTOR N-PAC"/>
    <property type="match status" value="1"/>
</dbReference>
<evidence type="ECO:0000259" key="3">
    <source>
        <dbReference type="Pfam" id="PF03446"/>
    </source>
</evidence>
<organism evidence="5 6">
    <name type="scientific">Nonomuraea indica</name>
    <dbReference type="NCBI Taxonomy" id="1581193"/>
    <lineage>
        <taxon>Bacteria</taxon>
        <taxon>Bacillati</taxon>
        <taxon>Actinomycetota</taxon>
        <taxon>Actinomycetes</taxon>
        <taxon>Streptosporangiales</taxon>
        <taxon>Streptosporangiaceae</taxon>
        <taxon>Nonomuraea</taxon>
    </lineage>
</organism>
<dbReference type="SUPFAM" id="SSF51735">
    <property type="entry name" value="NAD(P)-binding Rossmann-fold domains"/>
    <property type="match status" value="1"/>
</dbReference>
<name>A0ABW8AA36_9ACTN</name>
<protein>
    <submittedName>
        <fullName evidence="5">NAD(P)-dependent oxidoreductase</fullName>
        <ecNumber evidence="5">1.1.-.-</ecNumber>
    </submittedName>
</protein>
<dbReference type="Pfam" id="PF21761">
    <property type="entry name" value="RedAm-like_C"/>
    <property type="match status" value="1"/>
</dbReference>
<evidence type="ECO:0000313" key="6">
    <source>
        <dbReference type="Proteomes" id="UP001612928"/>
    </source>
</evidence>
<dbReference type="PIRSF" id="PIRSF000103">
    <property type="entry name" value="HIBADH"/>
    <property type="match status" value="1"/>
</dbReference>
<dbReference type="PANTHER" id="PTHR43580">
    <property type="entry name" value="OXIDOREDUCTASE GLYR1-RELATED"/>
    <property type="match status" value="1"/>
</dbReference>
<proteinExistence type="inferred from homology"/>
<dbReference type="EMBL" id="JBITMB010000005">
    <property type="protein sequence ID" value="MFI7442856.1"/>
    <property type="molecule type" value="Genomic_DNA"/>
</dbReference>
<dbReference type="InterPro" id="IPR013328">
    <property type="entry name" value="6PGD_dom2"/>
</dbReference>
<dbReference type="InterPro" id="IPR036291">
    <property type="entry name" value="NAD(P)-bd_dom_sf"/>
</dbReference>
<dbReference type="InterPro" id="IPR006115">
    <property type="entry name" value="6PGDH_NADP-bd"/>
</dbReference>
<evidence type="ECO:0000313" key="5">
    <source>
        <dbReference type="EMBL" id="MFI7442856.1"/>
    </source>
</evidence>
<dbReference type="Proteomes" id="UP001612928">
    <property type="component" value="Unassembled WGS sequence"/>
</dbReference>
<dbReference type="Pfam" id="PF03446">
    <property type="entry name" value="NAD_binding_2"/>
    <property type="match status" value="1"/>
</dbReference>
<evidence type="ECO:0000256" key="2">
    <source>
        <dbReference type="ARBA" id="ARBA00023002"/>
    </source>
</evidence>
<comment type="caution">
    <text evidence="5">The sequence shown here is derived from an EMBL/GenBank/DDBJ whole genome shotgun (WGS) entry which is preliminary data.</text>
</comment>